<feature type="non-terminal residue" evidence="2">
    <location>
        <position position="1"/>
    </location>
</feature>
<name>A0A8J4T4N1_CLAMG</name>
<accession>A0A8J4T4N1</accession>
<reference evidence="2" key="1">
    <citation type="submission" date="2020-07" db="EMBL/GenBank/DDBJ databases">
        <title>Clarias magur genome sequencing, assembly and annotation.</title>
        <authorList>
            <person name="Kushwaha B."/>
            <person name="Kumar R."/>
            <person name="Das P."/>
            <person name="Joshi C.G."/>
            <person name="Kumar D."/>
            <person name="Nagpure N.S."/>
            <person name="Pandey M."/>
            <person name="Agarwal S."/>
            <person name="Srivastava S."/>
            <person name="Singh M."/>
            <person name="Sahoo L."/>
            <person name="Jayasankar P."/>
            <person name="Meher P.K."/>
            <person name="Koringa P.G."/>
            <person name="Iquebal M.A."/>
            <person name="Das S.P."/>
            <person name="Bit A."/>
            <person name="Patnaik S."/>
            <person name="Patel N."/>
            <person name="Shah T.M."/>
            <person name="Hinsu A."/>
            <person name="Jena J.K."/>
        </authorList>
    </citation>
    <scope>NUCLEOTIDE SEQUENCE</scope>
    <source>
        <strain evidence="2">CIFAMagur01</strain>
        <tissue evidence="2">Testis</tissue>
    </source>
</reference>
<keyword evidence="1" id="KW-1133">Transmembrane helix</keyword>
<keyword evidence="3" id="KW-1185">Reference proteome</keyword>
<proteinExistence type="predicted"/>
<dbReference type="AlphaFoldDB" id="A0A8J4T4N1"/>
<comment type="caution">
    <text evidence="2">The sequence shown here is derived from an EMBL/GenBank/DDBJ whole genome shotgun (WGS) entry which is preliminary data.</text>
</comment>
<sequence length="238" mass="27207">SEEERCATKRLKRQTEKNAQKAIMTPELQLLDAGPAFVFVRAFRRRPAGQLTLFLAAVQRIAPLSPSGGRGRNCTLEVKAVFSLYGVVFVFLFLFFGTKALPATRDILLFFFLFFALDVLWTVYNKSLELTCTCVRSDYPDMEILEMILLEEVLQDGDAAYKNLSLTCSSFSAIVNRTLFRQKAHCAWLDSVVNWKKTENHFNQKKKQCKMCKMLFKTCFGYYRNGKRGCLGGFYDGT</sequence>
<evidence type="ECO:0000313" key="3">
    <source>
        <dbReference type="Proteomes" id="UP000727407"/>
    </source>
</evidence>
<evidence type="ECO:0000313" key="2">
    <source>
        <dbReference type="EMBL" id="KAF5888910.1"/>
    </source>
</evidence>
<keyword evidence="1" id="KW-0472">Membrane</keyword>
<keyword evidence="1" id="KW-0812">Transmembrane</keyword>
<protein>
    <submittedName>
        <fullName evidence="2">Uncharacterized protein</fullName>
    </submittedName>
</protein>
<feature type="transmembrane region" description="Helical" evidence="1">
    <location>
        <begin position="80"/>
        <end position="101"/>
    </location>
</feature>
<dbReference type="OrthoDB" id="8951552at2759"/>
<feature type="non-terminal residue" evidence="2">
    <location>
        <position position="238"/>
    </location>
</feature>
<dbReference type="EMBL" id="QNUK01000897">
    <property type="protein sequence ID" value="KAF5888910.1"/>
    <property type="molecule type" value="Genomic_DNA"/>
</dbReference>
<feature type="transmembrane region" description="Helical" evidence="1">
    <location>
        <begin position="107"/>
        <end position="124"/>
    </location>
</feature>
<gene>
    <name evidence="2" type="ORF">DAT39_021393</name>
</gene>
<evidence type="ECO:0000256" key="1">
    <source>
        <dbReference type="SAM" id="Phobius"/>
    </source>
</evidence>
<dbReference type="Proteomes" id="UP000727407">
    <property type="component" value="Unassembled WGS sequence"/>
</dbReference>
<organism evidence="2 3">
    <name type="scientific">Clarias magur</name>
    <name type="common">Asian catfish</name>
    <name type="synonym">Macropteronotus magur</name>
    <dbReference type="NCBI Taxonomy" id="1594786"/>
    <lineage>
        <taxon>Eukaryota</taxon>
        <taxon>Metazoa</taxon>
        <taxon>Chordata</taxon>
        <taxon>Craniata</taxon>
        <taxon>Vertebrata</taxon>
        <taxon>Euteleostomi</taxon>
        <taxon>Actinopterygii</taxon>
        <taxon>Neopterygii</taxon>
        <taxon>Teleostei</taxon>
        <taxon>Ostariophysi</taxon>
        <taxon>Siluriformes</taxon>
        <taxon>Clariidae</taxon>
        <taxon>Clarias</taxon>
    </lineage>
</organism>